<gene>
    <name evidence="2" type="ORF">T9R20_06060</name>
</gene>
<keyword evidence="1" id="KW-0812">Transmembrane</keyword>
<dbReference type="SUPFAM" id="SSF56214">
    <property type="entry name" value="4'-phosphopantetheinyl transferase"/>
    <property type="match status" value="1"/>
</dbReference>
<accession>A0ABZ0VDH5</accession>
<evidence type="ECO:0000313" key="3">
    <source>
        <dbReference type="Proteomes" id="UP001324533"/>
    </source>
</evidence>
<dbReference type="EMBL" id="CP139779">
    <property type="protein sequence ID" value="WQB71519.1"/>
    <property type="molecule type" value="Genomic_DNA"/>
</dbReference>
<evidence type="ECO:0000256" key="1">
    <source>
        <dbReference type="SAM" id="Phobius"/>
    </source>
</evidence>
<name>A0ABZ0VDH5_9MICO</name>
<dbReference type="Proteomes" id="UP001324533">
    <property type="component" value="Chromosome"/>
</dbReference>
<dbReference type="InterPro" id="IPR037143">
    <property type="entry name" value="4-PPantetheinyl_Trfase_dom_sf"/>
</dbReference>
<keyword evidence="1" id="KW-0472">Membrane</keyword>
<feature type="transmembrane region" description="Helical" evidence="1">
    <location>
        <begin position="69"/>
        <end position="91"/>
    </location>
</feature>
<reference evidence="2 3" key="1">
    <citation type="submission" date="2023-06" db="EMBL/GenBank/DDBJ databases">
        <title>Rock-solubilizing bacteria, Microbacterium invictum, promotes re-establishment of vegetation in rocky wasteland by accelerating rock bio-weathering and reshaping soil bacterial community.</title>
        <authorList>
            <person name="Liu C."/>
        </authorList>
    </citation>
    <scope>NUCLEOTIDE SEQUENCE [LARGE SCALE GENOMIC DNA]</scope>
    <source>
        <strain evidence="2 3">X-18</strain>
    </source>
</reference>
<proteinExistence type="predicted"/>
<keyword evidence="3" id="KW-1185">Reference proteome</keyword>
<protein>
    <submittedName>
        <fullName evidence="2">Chemotaxis protein CheY</fullName>
    </submittedName>
</protein>
<organism evidence="2 3">
    <name type="scientific">Microbacterium invictum</name>
    <dbReference type="NCBI Taxonomy" id="515415"/>
    <lineage>
        <taxon>Bacteria</taxon>
        <taxon>Bacillati</taxon>
        <taxon>Actinomycetota</taxon>
        <taxon>Actinomycetes</taxon>
        <taxon>Micrococcales</taxon>
        <taxon>Microbacteriaceae</taxon>
        <taxon>Microbacterium</taxon>
    </lineage>
</organism>
<keyword evidence="1" id="KW-1133">Transmembrane helix</keyword>
<sequence>MSEPPRHPPGFTLDWAEVPEGVARREVAWSLLAQLAGHPAGLRLRNPCPRCGGPHGPVVLEGTRLRGSVAYAGAIAIAAVVPAAGILGFGIDAEARTDPRRDAAGWEGVPGPGLPGTLRGWTRIEAALKADGRGLAVDPAEVVVREGRGGSWSAIVPGRAQPAEGWDVAAPELVVSAAILRQRSGGSAAASIQR</sequence>
<evidence type="ECO:0000313" key="2">
    <source>
        <dbReference type="EMBL" id="WQB71519.1"/>
    </source>
</evidence>
<dbReference type="RefSeq" id="WP_322411634.1">
    <property type="nucleotide sequence ID" value="NZ_CP139779.1"/>
</dbReference>